<organism evidence="1 2">
    <name type="scientific">Actinomadura graeca</name>
    <dbReference type="NCBI Taxonomy" id="2750812"/>
    <lineage>
        <taxon>Bacteria</taxon>
        <taxon>Bacillati</taxon>
        <taxon>Actinomycetota</taxon>
        <taxon>Actinomycetes</taxon>
        <taxon>Streptosporangiales</taxon>
        <taxon>Thermomonosporaceae</taxon>
        <taxon>Actinomadura</taxon>
    </lineage>
</organism>
<reference evidence="1" key="1">
    <citation type="submission" date="2020-07" db="EMBL/GenBank/DDBJ databases">
        <authorList>
            <person name="Tarantini F.S."/>
            <person name="Hong K.W."/>
            <person name="Chan K.G."/>
        </authorList>
    </citation>
    <scope>NUCLEOTIDE SEQUENCE</scope>
    <source>
        <strain evidence="1">32-07</strain>
    </source>
</reference>
<protein>
    <submittedName>
        <fullName evidence="1">Uncharacterized protein</fullName>
    </submittedName>
</protein>
<name>A0ABX8QTM5_9ACTN</name>
<evidence type="ECO:0000313" key="2">
    <source>
        <dbReference type="Proteomes" id="UP001049518"/>
    </source>
</evidence>
<proteinExistence type="predicted"/>
<gene>
    <name evidence="1" type="ORF">AGRA3207_003137</name>
</gene>
<dbReference type="EMBL" id="CP059572">
    <property type="protein sequence ID" value="QXJ22176.1"/>
    <property type="molecule type" value="Genomic_DNA"/>
</dbReference>
<dbReference type="Proteomes" id="UP001049518">
    <property type="component" value="Chromosome"/>
</dbReference>
<evidence type="ECO:0000313" key="1">
    <source>
        <dbReference type="EMBL" id="QXJ22176.1"/>
    </source>
</evidence>
<sequence>MAGMLYYPDVNPPEEILYQAILYWDSLATITTPDHRALLSPALREIEDAGHYTPVDLNSADFGRPLWRSLVDDLMPLVGRSGPGAALPAAPPYGSPEWTMDTDITWESWNRYPREVVEELLDLGVVTPVEGTRTLLIGPRMRRLLISLAAETMAAEMTRVLGRRYFAHTADYDAFHAGHVPEREGDEVRLAWQVDLGAVLPIPAPGTPIGAVLAFRAGHEEERRRLVRAVQALQRDLRSQGNGPREVIEHSRDELVGAMADLERAGTASRIDWIRRSAYVFIAMAASGAAIEATALAVPLLVGSGLAINLATNKLSRPSITENGFSYLHLARHHFPTRNRPLRRPS</sequence>
<keyword evidence="2" id="KW-1185">Reference proteome</keyword>
<dbReference type="RefSeq" id="WP_231335381.1">
    <property type="nucleotide sequence ID" value="NZ_CP059572.1"/>
</dbReference>
<accession>A0ABX8QTM5</accession>